<sequence length="202" mass="22858">MYTLFRGLWDYLSQKDEYSLLILGLDGAGKTTYLEQTKTQFVKNYKSLPLQKITTTVGLNIGEAVVSGVKLKFWDLGGQEELQSLWDKYYSESHGIIYVIDSADVDRFDESRLAFDKMIRNPTLEGVPLLILANKQDLSHAFPLGEINKIFHDSMRFVGQRDCTIRAVSALNGDGVPDGIQWMVEKVKQNAKHRPPKQGDVT</sequence>
<dbReference type="PROSITE" id="PS51419">
    <property type="entry name" value="RAB"/>
    <property type="match status" value="1"/>
</dbReference>
<dbReference type="Pfam" id="PF00025">
    <property type="entry name" value="Arf"/>
    <property type="match status" value="1"/>
</dbReference>
<dbReference type="GO" id="GO:0005525">
    <property type="term" value="F:GTP binding"/>
    <property type="evidence" value="ECO:0007669"/>
    <property type="project" value="UniProtKB-KW"/>
</dbReference>
<evidence type="ECO:0000256" key="7">
    <source>
        <dbReference type="ARBA" id="ARBA00038765"/>
    </source>
</evidence>
<accession>A0AAV2TI46</accession>
<dbReference type="GO" id="GO:0005794">
    <property type="term" value="C:Golgi apparatus"/>
    <property type="evidence" value="ECO:0007669"/>
    <property type="project" value="UniProtKB-SubCell"/>
</dbReference>
<evidence type="ECO:0000256" key="1">
    <source>
        <dbReference type="ARBA" id="ARBA00004601"/>
    </source>
</evidence>
<keyword evidence="5 9" id="KW-0342">GTP-binding</keyword>
<dbReference type="InterPro" id="IPR027417">
    <property type="entry name" value="P-loop_NTPase"/>
</dbReference>
<evidence type="ECO:0000256" key="3">
    <source>
        <dbReference type="ARBA" id="ARBA00022990"/>
    </source>
</evidence>
<dbReference type="PROSITE" id="PS51417">
    <property type="entry name" value="ARF"/>
    <property type="match status" value="1"/>
</dbReference>
<dbReference type="GO" id="GO:0006886">
    <property type="term" value="P:intracellular protein transport"/>
    <property type="evidence" value="ECO:0007669"/>
    <property type="project" value="TreeGrafter"/>
</dbReference>
<evidence type="ECO:0000256" key="9">
    <source>
        <dbReference type="PIRSR" id="PIRSR606689-1"/>
    </source>
</evidence>
<dbReference type="NCBIfam" id="TIGR00231">
    <property type="entry name" value="small_GTP"/>
    <property type="match status" value="1"/>
</dbReference>
<dbReference type="PRINTS" id="PR00449">
    <property type="entry name" value="RASTRNSFRMNG"/>
</dbReference>
<dbReference type="FunFam" id="3.40.50.300:FF:000509">
    <property type="entry name" value="ADP-ribosylation factor-related protein 1"/>
    <property type="match status" value="1"/>
</dbReference>
<keyword evidence="10" id="KW-0479">Metal-binding</keyword>
<dbReference type="GO" id="GO:0046872">
    <property type="term" value="F:metal ion binding"/>
    <property type="evidence" value="ECO:0007669"/>
    <property type="project" value="UniProtKB-KW"/>
</dbReference>
<keyword evidence="2 9" id="KW-0547">Nucleotide-binding</keyword>
<dbReference type="PANTHER" id="PTHR45909:SF1">
    <property type="entry name" value="ADP-RIBOSYLATION FACTOR-RELATED PROTEIN 1"/>
    <property type="match status" value="1"/>
</dbReference>
<dbReference type="SMART" id="SM00178">
    <property type="entry name" value="SAR"/>
    <property type="match status" value="1"/>
</dbReference>
<evidence type="ECO:0000256" key="10">
    <source>
        <dbReference type="PIRSR" id="PIRSR606689-2"/>
    </source>
</evidence>
<comment type="subcellular location">
    <subcellularLocation>
        <location evidence="1">Golgi apparatus</location>
        <location evidence="1">trans-Golgi network</location>
    </subcellularLocation>
</comment>
<evidence type="ECO:0000313" key="12">
    <source>
        <dbReference type="Proteomes" id="UP001497525"/>
    </source>
</evidence>
<dbReference type="InterPro" id="IPR006689">
    <property type="entry name" value="Small_GTPase_ARF/SAR"/>
</dbReference>
<keyword evidence="4" id="KW-0333">Golgi apparatus</keyword>
<dbReference type="InterPro" id="IPR024156">
    <property type="entry name" value="Small_GTPase_ARF"/>
</dbReference>
<dbReference type="SUPFAM" id="SSF52540">
    <property type="entry name" value="P-loop containing nucleoside triphosphate hydrolases"/>
    <property type="match status" value="1"/>
</dbReference>
<comment type="subunit">
    <text evidence="7">Interacts with SYS1.</text>
</comment>
<keyword evidence="10" id="KW-0460">Magnesium</keyword>
<dbReference type="GO" id="GO:0003924">
    <property type="term" value="F:GTPase activity"/>
    <property type="evidence" value="ECO:0007669"/>
    <property type="project" value="InterPro"/>
</dbReference>
<dbReference type="Gene3D" id="3.40.50.300">
    <property type="entry name" value="P-loop containing nucleotide triphosphate hydrolases"/>
    <property type="match status" value="1"/>
</dbReference>
<evidence type="ECO:0000256" key="5">
    <source>
        <dbReference type="ARBA" id="ARBA00023134"/>
    </source>
</evidence>
<dbReference type="GO" id="GO:0016020">
    <property type="term" value="C:membrane"/>
    <property type="evidence" value="ECO:0007669"/>
    <property type="project" value="UniProtKB-ARBA"/>
</dbReference>
<dbReference type="GO" id="GO:0043001">
    <property type="term" value="P:Golgi to plasma membrane protein transport"/>
    <property type="evidence" value="ECO:0007669"/>
    <property type="project" value="TreeGrafter"/>
</dbReference>
<feature type="binding site" evidence="9">
    <location>
        <begin position="134"/>
        <end position="137"/>
    </location>
    <ligand>
        <name>GTP</name>
        <dbReference type="ChEBI" id="CHEBI:37565"/>
    </ligand>
</feature>
<reference evidence="11" key="1">
    <citation type="submission" date="2024-06" db="EMBL/GenBank/DDBJ databases">
        <authorList>
            <person name="Liu X."/>
            <person name="Lenzi L."/>
            <person name="Haldenby T S."/>
            <person name="Uol C."/>
        </authorList>
    </citation>
    <scope>NUCLEOTIDE SEQUENCE</scope>
</reference>
<name>A0AAV2TI46_CALDB</name>
<proteinExistence type="predicted"/>
<gene>
    <name evidence="11" type="ORF">CDAUBV1_LOCUS10688</name>
</gene>
<evidence type="ECO:0000256" key="2">
    <source>
        <dbReference type="ARBA" id="ARBA00022741"/>
    </source>
</evidence>
<keyword evidence="3" id="KW-0007">Acetylation</keyword>
<feature type="binding site" evidence="9">
    <location>
        <position position="78"/>
    </location>
    <ligand>
        <name>GTP</name>
        <dbReference type="ChEBI" id="CHEBI:37565"/>
    </ligand>
</feature>
<evidence type="ECO:0000256" key="8">
    <source>
        <dbReference type="ARBA" id="ARBA00039478"/>
    </source>
</evidence>
<dbReference type="PANTHER" id="PTHR45909">
    <property type="entry name" value="ADP-RIBOSYLATION FACTOR-RELATED PROTEIN 1"/>
    <property type="match status" value="1"/>
</dbReference>
<evidence type="ECO:0000256" key="6">
    <source>
        <dbReference type="ARBA" id="ARBA00037377"/>
    </source>
</evidence>
<dbReference type="Proteomes" id="UP001497525">
    <property type="component" value="Unassembled WGS sequence"/>
</dbReference>
<dbReference type="EMBL" id="CAXLJL010000334">
    <property type="protein sequence ID" value="CAL5136551.1"/>
    <property type="molecule type" value="Genomic_DNA"/>
</dbReference>
<dbReference type="AlphaFoldDB" id="A0AAV2TI46"/>
<dbReference type="SMART" id="SM00175">
    <property type="entry name" value="RAB"/>
    <property type="match status" value="1"/>
</dbReference>
<organism evidence="11 12">
    <name type="scientific">Calicophoron daubneyi</name>
    <name type="common">Rumen fluke</name>
    <name type="synonym">Paramphistomum daubneyi</name>
    <dbReference type="NCBI Taxonomy" id="300641"/>
    <lineage>
        <taxon>Eukaryota</taxon>
        <taxon>Metazoa</taxon>
        <taxon>Spiralia</taxon>
        <taxon>Lophotrochozoa</taxon>
        <taxon>Platyhelminthes</taxon>
        <taxon>Trematoda</taxon>
        <taxon>Digenea</taxon>
        <taxon>Plagiorchiida</taxon>
        <taxon>Pronocephalata</taxon>
        <taxon>Paramphistomoidea</taxon>
        <taxon>Paramphistomidae</taxon>
        <taxon>Calicophoron</taxon>
    </lineage>
</organism>
<protein>
    <recommendedName>
        <fullName evidence="8">ADP-ribosylation factor-related protein 1</fullName>
    </recommendedName>
</protein>
<dbReference type="InterPro" id="IPR005225">
    <property type="entry name" value="Small_GTP-bd"/>
</dbReference>
<feature type="binding site" evidence="10">
    <location>
        <position position="56"/>
    </location>
    <ligand>
        <name>Mg(2+)</name>
        <dbReference type="ChEBI" id="CHEBI:18420"/>
    </ligand>
</feature>
<feature type="binding site" evidence="9">
    <location>
        <begin position="24"/>
        <end position="31"/>
    </location>
    <ligand>
        <name>GTP</name>
        <dbReference type="ChEBI" id="CHEBI:37565"/>
    </ligand>
</feature>
<evidence type="ECO:0000313" key="11">
    <source>
        <dbReference type="EMBL" id="CAL5136551.1"/>
    </source>
</evidence>
<feature type="binding site" evidence="10">
    <location>
        <position position="31"/>
    </location>
    <ligand>
        <name>Mg(2+)</name>
        <dbReference type="ChEBI" id="CHEBI:18420"/>
    </ligand>
</feature>
<comment type="caution">
    <text evidence="11">The sequence shown here is derived from an EMBL/GenBank/DDBJ whole genome shotgun (WGS) entry which is preliminary data.</text>
</comment>
<evidence type="ECO:0000256" key="4">
    <source>
        <dbReference type="ARBA" id="ARBA00023034"/>
    </source>
</evidence>
<dbReference type="CDD" id="cd04160">
    <property type="entry name" value="Arfrp1"/>
    <property type="match status" value="1"/>
</dbReference>
<comment type="function">
    <text evidence="6">Trans-Golgi-associated GTPase that regulates protein sorting. Controls the targeting of ARL1 and its effector to the trans-Golgi. Required for the lipidation of chylomicrons in the intestine and required for VLDL lipidation in the liver.</text>
</comment>
<dbReference type="GO" id="GO:0034067">
    <property type="term" value="P:protein localization to Golgi apparatus"/>
    <property type="evidence" value="ECO:0007669"/>
    <property type="project" value="TreeGrafter"/>
</dbReference>
<dbReference type="SMART" id="SM00177">
    <property type="entry name" value="ARF"/>
    <property type="match status" value="1"/>
</dbReference>